<feature type="transmembrane region" description="Helical" evidence="1">
    <location>
        <begin position="194"/>
        <end position="216"/>
    </location>
</feature>
<feature type="transmembrane region" description="Helical" evidence="1">
    <location>
        <begin position="482"/>
        <end position="501"/>
    </location>
</feature>
<feature type="transmembrane region" description="Helical" evidence="1">
    <location>
        <begin position="508"/>
        <end position="524"/>
    </location>
</feature>
<accession>A0A6M0LIS8</accession>
<proteinExistence type="predicted"/>
<feature type="transmembrane region" description="Helical" evidence="1">
    <location>
        <begin position="285"/>
        <end position="307"/>
    </location>
</feature>
<keyword evidence="1" id="KW-0472">Membrane</keyword>
<feature type="transmembrane region" description="Helical" evidence="1">
    <location>
        <begin position="313"/>
        <end position="329"/>
    </location>
</feature>
<evidence type="ECO:0000313" key="2">
    <source>
        <dbReference type="EMBL" id="NEX02306.1"/>
    </source>
</evidence>
<sequence length="668" mass="77040">MSYFVLFLINLVFIFIGVVCKYGEEQIDFGECFMISNVLFCIRYLIISIPLLYFDYFSVKKTLVILIFLSAAYTVISFIRKKGSRRVTFNKEFLFILLLFLCVYPLIRITAQDISDVSDQGAYFKHYSLLYYGESYNSFELNEKGIISQNVDQGVDDLQKDLVCFYSKDSTIYSIHAIKTWCVIWALFGKIFGFYNGLLSINYLYYLSALIIFYILKRVSDNRITYFGLFILYSLSPVVLYIAKAGLTESLYGLLLLAGLYALIRSKNEKKWACFAGISFGISSFVHISYVVLIFPLFLLLYILSFFDRRYNIVNGMQMLLYACSLWYIKKLSPIYCEDQYNKLTGGHNIELFCFISAFSIIFVFVHPFLQNKVVEAEKWIYIKSVFEQQKKWFSREIKAALILIVVLIKYRASILINTRDYEIVGDGASWNLRNSYVGTNNAFYHLNIVNIARATGIVILVVVVLFPIISNHMTRELGCYYGVFLYFLFYNCVITIDTPFNYYASRYFYPILLPMVFIIFSVLPLSKNVIIACLICAVIFWWQFLPAFAQGGPKVGEYEILEDTLAKIPANSIVLMDEDSSDLNTMLTSNLRIINHNLVYNYKDKEEILNYYENQSVYVISSDEKDGKKILVNGVYSVQGSFGNGANGSYATSVGESFVSMNIYELR</sequence>
<feature type="transmembrane region" description="Helical" evidence="1">
    <location>
        <begin position="452"/>
        <end position="470"/>
    </location>
</feature>
<dbReference type="RefSeq" id="WP_090488742.1">
    <property type="nucleotide sequence ID" value="NZ_VTVE01000003.1"/>
</dbReference>
<feature type="transmembrane region" description="Helical" evidence="1">
    <location>
        <begin position="92"/>
        <end position="111"/>
    </location>
</feature>
<feature type="transmembrane region" description="Helical" evidence="1">
    <location>
        <begin position="6"/>
        <end position="23"/>
    </location>
</feature>
<feature type="transmembrane region" description="Helical" evidence="1">
    <location>
        <begin position="530"/>
        <end position="550"/>
    </location>
</feature>
<name>A0A6M0LIS8_PSEXY</name>
<feature type="transmembrane region" description="Helical" evidence="1">
    <location>
        <begin position="223"/>
        <end position="243"/>
    </location>
</feature>
<reference evidence="2 3" key="2">
    <citation type="submission" date="2020-03" db="EMBL/GenBank/DDBJ databases">
        <title>Investigating the evolutionary divergence of the Butyrivibrio group.</title>
        <authorList>
            <person name="Skvortsov T."/>
            <person name="Santos F.G."/>
            <person name="Ting K.S."/>
            <person name="Creevey C.J."/>
        </authorList>
    </citation>
    <scope>NUCLEOTIDE SEQUENCE [LARGE SCALE GENOMIC DNA]</scope>
    <source>
        <strain evidence="2 3">MZ8</strain>
    </source>
</reference>
<keyword evidence="1" id="KW-1133">Transmembrane helix</keyword>
<organism evidence="2 3">
    <name type="scientific">Pseudobutyrivibrio xylanivorans</name>
    <dbReference type="NCBI Taxonomy" id="185007"/>
    <lineage>
        <taxon>Bacteria</taxon>
        <taxon>Bacillati</taxon>
        <taxon>Bacillota</taxon>
        <taxon>Clostridia</taxon>
        <taxon>Lachnospirales</taxon>
        <taxon>Lachnospiraceae</taxon>
        <taxon>Pseudobutyrivibrio</taxon>
    </lineage>
</organism>
<dbReference type="EMBL" id="VTVE01000003">
    <property type="protein sequence ID" value="NEX02306.1"/>
    <property type="molecule type" value="Genomic_DNA"/>
</dbReference>
<keyword evidence="1" id="KW-0812">Transmembrane</keyword>
<feature type="transmembrane region" description="Helical" evidence="1">
    <location>
        <begin position="393"/>
        <end position="411"/>
    </location>
</feature>
<reference evidence="2 3" key="1">
    <citation type="submission" date="2019-09" db="EMBL/GenBank/DDBJ databases">
        <authorList>
            <person name="Pidcock S.E."/>
            <person name="Huws S.A."/>
        </authorList>
    </citation>
    <scope>NUCLEOTIDE SEQUENCE [LARGE SCALE GENOMIC DNA]</scope>
    <source>
        <strain evidence="2 3">MZ8</strain>
    </source>
</reference>
<evidence type="ECO:0008006" key="4">
    <source>
        <dbReference type="Google" id="ProtNLM"/>
    </source>
</evidence>
<evidence type="ECO:0000256" key="1">
    <source>
        <dbReference type="SAM" id="Phobius"/>
    </source>
</evidence>
<feature type="transmembrane region" description="Helical" evidence="1">
    <location>
        <begin position="62"/>
        <end position="80"/>
    </location>
</feature>
<gene>
    <name evidence="2" type="ORF">F0Q01_10500</name>
</gene>
<protein>
    <recommendedName>
        <fullName evidence="4">Glycosyltransferase RgtA/B/C/D-like domain-containing protein</fullName>
    </recommendedName>
</protein>
<dbReference type="Proteomes" id="UP000473091">
    <property type="component" value="Unassembled WGS sequence"/>
</dbReference>
<dbReference type="AlphaFoldDB" id="A0A6M0LIS8"/>
<comment type="caution">
    <text evidence="2">The sequence shown here is derived from an EMBL/GenBank/DDBJ whole genome shotgun (WGS) entry which is preliminary data.</text>
</comment>
<evidence type="ECO:0000313" key="3">
    <source>
        <dbReference type="Proteomes" id="UP000473091"/>
    </source>
</evidence>
<feature type="transmembrane region" description="Helical" evidence="1">
    <location>
        <begin position="350"/>
        <end position="370"/>
    </location>
</feature>
<feature type="transmembrane region" description="Helical" evidence="1">
    <location>
        <begin position="35"/>
        <end position="56"/>
    </location>
</feature>